<dbReference type="GO" id="GO:0048270">
    <property type="term" value="F:methionine adenosyltransferase regulator activity"/>
    <property type="evidence" value="ECO:0007669"/>
    <property type="project" value="TreeGrafter"/>
</dbReference>
<dbReference type="OrthoDB" id="6235964at2759"/>
<evidence type="ECO:0000256" key="1">
    <source>
        <dbReference type="ARBA" id="ARBA00005224"/>
    </source>
</evidence>
<keyword evidence="8" id="KW-1185">Reference proteome</keyword>
<gene>
    <name evidence="9" type="primary">LOC108678815</name>
</gene>
<dbReference type="InterPro" id="IPR005913">
    <property type="entry name" value="dTDP_dehydrorham_reduct"/>
</dbReference>
<dbReference type="AlphaFoldDB" id="A0A8B7P9P9"/>
<evidence type="ECO:0000256" key="5">
    <source>
        <dbReference type="ARBA" id="ARBA00045998"/>
    </source>
</evidence>
<comment type="subunit">
    <text evidence="6">Heterotrimer; composed of a catalytic MAT2A homodimer that binds one regulatory MAT2B chain. Heterohexamer; composed of a central, catalytic MAT2A homotetramer flanked on either side by a regulatory MAT2B chain. NADP binding increases the affinity for MAT2A.</text>
</comment>
<organism evidence="8 9">
    <name type="scientific">Hyalella azteca</name>
    <name type="common">Amphipod</name>
    <dbReference type="NCBI Taxonomy" id="294128"/>
    <lineage>
        <taxon>Eukaryota</taxon>
        <taxon>Metazoa</taxon>
        <taxon>Ecdysozoa</taxon>
        <taxon>Arthropoda</taxon>
        <taxon>Crustacea</taxon>
        <taxon>Multicrustacea</taxon>
        <taxon>Malacostraca</taxon>
        <taxon>Eumalacostraca</taxon>
        <taxon>Peracarida</taxon>
        <taxon>Amphipoda</taxon>
        <taxon>Senticaudata</taxon>
        <taxon>Talitrida</taxon>
        <taxon>Talitroidea</taxon>
        <taxon>Hyalellidae</taxon>
        <taxon>Hyalella</taxon>
    </lineage>
</organism>
<comment type="function">
    <text evidence="5">Regulatory subunit of S-adenosylmethionine synthetase 2, an enzyme that catalyzes the formation of S-adenosylmethionine from methionine and ATP. Regulates MAT2A catalytic activity by changing its kinetic properties, increasing its affinity for L-methionine. Can bind NADP (in vitro).</text>
</comment>
<reference evidence="9" key="1">
    <citation type="submission" date="2025-08" db="UniProtKB">
        <authorList>
            <consortium name="RefSeq"/>
        </authorList>
    </citation>
    <scope>IDENTIFICATION</scope>
    <source>
        <tissue evidence="9">Whole organism</tissue>
    </source>
</reference>
<evidence type="ECO:0000313" key="8">
    <source>
        <dbReference type="Proteomes" id="UP000694843"/>
    </source>
</evidence>
<sequence>MEKQNIKILVTGASGLLGRAIIKTARQLNWEVAGLAYSRAGPGLEKVDITIPSQVKAVLEREQPNCIIHAAAERAPDKVENKYDETRNLNVTASENLATLARSVGSRIIYISTDYVFDGSHPPYRVDDVPEPLNKYGITKLEGEKAVLAGHPDAAVLRVPILYGPVEYLDESAVTTLLRTVQASDTPTTVSNYEKRYPMHVAAVADIVCQLVTKLLQNPSLNGIFQWSGQEQLTKYDMCVAIAEVLSLQHSHITPDNKPAPGAPRPYDSRMDNSRLEELNISAHVPFKEGIRECLQEWVSQEQ</sequence>
<dbReference type="FunFam" id="3.40.50.720:FF:000357">
    <property type="entry name" value="Methionine adenosyltransferase 2 subunit beta"/>
    <property type="match status" value="1"/>
</dbReference>
<evidence type="ECO:0000259" key="7">
    <source>
        <dbReference type="Pfam" id="PF04321"/>
    </source>
</evidence>
<dbReference type="PANTHER" id="PTHR10491">
    <property type="entry name" value="DTDP-4-DEHYDRORHAMNOSE REDUCTASE"/>
    <property type="match status" value="1"/>
</dbReference>
<comment type="pathway">
    <text evidence="1">Amino-acid biosynthesis; S-adenosyl-L-methionine biosynthesis; S-adenosyl-L-methionine from L-methionine: step 1/1.</text>
</comment>
<dbReference type="SUPFAM" id="SSF51735">
    <property type="entry name" value="NAD(P)-binding Rossmann-fold domains"/>
    <property type="match status" value="1"/>
</dbReference>
<dbReference type="GO" id="GO:0048269">
    <property type="term" value="C:methionine adenosyltransferase complex"/>
    <property type="evidence" value="ECO:0007669"/>
    <property type="project" value="TreeGrafter"/>
</dbReference>
<evidence type="ECO:0000256" key="3">
    <source>
        <dbReference type="ARBA" id="ARBA00021596"/>
    </source>
</evidence>
<dbReference type="KEGG" id="hazt:108678815"/>
<comment type="similarity">
    <text evidence="2">Belongs to the dTDP-4-dehydrorhamnose reductase family. MAT2B subfamily.</text>
</comment>
<feature type="domain" description="RmlD-like substrate binding" evidence="7">
    <location>
        <begin position="7"/>
        <end position="297"/>
    </location>
</feature>
<dbReference type="GeneID" id="108678815"/>
<dbReference type="Proteomes" id="UP000694843">
    <property type="component" value="Unplaced"/>
</dbReference>
<dbReference type="UniPathway" id="UPA00315">
    <property type="reaction ID" value="UER00080"/>
</dbReference>
<dbReference type="OMA" id="IRTAWVY"/>
<evidence type="ECO:0000313" key="9">
    <source>
        <dbReference type="RefSeq" id="XP_018022788.1"/>
    </source>
</evidence>
<dbReference type="InterPro" id="IPR036291">
    <property type="entry name" value="NAD(P)-bd_dom_sf"/>
</dbReference>
<evidence type="ECO:0000256" key="2">
    <source>
        <dbReference type="ARBA" id="ARBA00008656"/>
    </source>
</evidence>
<evidence type="ECO:0000256" key="4">
    <source>
        <dbReference type="ARBA" id="ARBA00029977"/>
    </source>
</evidence>
<protein>
    <recommendedName>
        <fullName evidence="3">Methionine adenosyltransferase 2 subunit beta</fullName>
    </recommendedName>
    <alternativeName>
        <fullName evidence="4">Methionine adenosyltransferase II beta</fullName>
    </alternativeName>
</protein>
<dbReference type="CDD" id="cd05254">
    <property type="entry name" value="dTDP_HR_like_SDR_e"/>
    <property type="match status" value="1"/>
</dbReference>
<accession>A0A8B7P9P9</accession>
<dbReference type="PANTHER" id="PTHR10491:SF4">
    <property type="entry name" value="METHIONINE ADENOSYLTRANSFERASE 2 SUBUNIT BETA"/>
    <property type="match status" value="1"/>
</dbReference>
<dbReference type="GO" id="GO:0006556">
    <property type="term" value="P:S-adenosylmethionine biosynthetic process"/>
    <property type="evidence" value="ECO:0007669"/>
    <property type="project" value="UniProtKB-UniPathway"/>
</dbReference>
<evidence type="ECO:0000256" key="6">
    <source>
        <dbReference type="ARBA" id="ARBA00046786"/>
    </source>
</evidence>
<dbReference type="Pfam" id="PF04321">
    <property type="entry name" value="RmlD_sub_bind"/>
    <property type="match status" value="1"/>
</dbReference>
<dbReference type="InterPro" id="IPR029903">
    <property type="entry name" value="RmlD-like-bd"/>
</dbReference>
<dbReference type="Gene3D" id="3.40.50.720">
    <property type="entry name" value="NAD(P)-binding Rossmann-like Domain"/>
    <property type="match status" value="1"/>
</dbReference>
<name>A0A8B7P9P9_HYAAZ</name>
<proteinExistence type="inferred from homology"/>
<dbReference type="RefSeq" id="XP_018022788.1">
    <property type="nucleotide sequence ID" value="XM_018167299.2"/>
</dbReference>